<proteinExistence type="predicted"/>
<protein>
    <submittedName>
        <fullName evidence="1">Uncharacterized protein</fullName>
    </submittedName>
</protein>
<name>A0A7J8H258_ROUAE</name>
<comment type="caution">
    <text evidence="1">The sequence shown here is derived from an EMBL/GenBank/DDBJ whole genome shotgun (WGS) entry which is preliminary data.</text>
</comment>
<dbReference type="Proteomes" id="UP000593571">
    <property type="component" value="Unassembled WGS sequence"/>
</dbReference>
<dbReference type="EMBL" id="JACASE010000005">
    <property type="protein sequence ID" value="KAF6465842.1"/>
    <property type="molecule type" value="Genomic_DNA"/>
</dbReference>
<sequence>MGILIAPASKKGVGHKVAPPIIFQPQQPEEREIDDHLPYILSTESTEHSLCARLFLTTGPFAAHGSPEARGSTITVLFFMHMPKQTHIARSQHSRDLDSRVPKSRGPASCEGLYLLRKSVVFT</sequence>
<keyword evidence="2" id="KW-1185">Reference proteome</keyword>
<evidence type="ECO:0000313" key="1">
    <source>
        <dbReference type="EMBL" id="KAF6465842.1"/>
    </source>
</evidence>
<reference evidence="1 2" key="1">
    <citation type="journal article" date="2020" name="Nature">
        <title>Six reference-quality genomes reveal evolution of bat adaptations.</title>
        <authorList>
            <person name="Jebb D."/>
            <person name="Huang Z."/>
            <person name="Pippel M."/>
            <person name="Hughes G.M."/>
            <person name="Lavrichenko K."/>
            <person name="Devanna P."/>
            <person name="Winkler S."/>
            <person name="Jermiin L.S."/>
            <person name="Skirmuntt E.C."/>
            <person name="Katzourakis A."/>
            <person name="Burkitt-Gray L."/>
            <person name="Ray D.A."/>
            <person name="Sullivan K.A.M."/>
            <person name="Roscito J.G."/>
            <person name="Kirilenko B.M."/>
            <person name="Davalos L.M."/>
            <person name="Corthals A.P."/>
            <person name="Power M.L."/>
            <person name="Jones G."/>
            <person name="Ransome R.D."/>
            <person name="Dechmann D.K.N."/>
            <person name="Locatelli A.G."/>
            <person name="Puechmaille S.J."/>
            <person name="Fedrigo O."/>
            <person name="Jarvis E.D."/>
            <person name="Hiller M."/>
            <person name="Vernes S.C."/>
            <person name="Myers E.W."/>
            <person name="Teeling E.C."/>
        </authorList>
    </citation>
    <scope>NUCLEOTIDE SEQUENCE [LARGE SCALE GENOMIC DNA]</scope>
    <source>
        <strain evidence="1">MRouAeg1</strain>
        <tissue evidence="1">Muscle</tissue>
    </source>
</reference>
<evidence type="ECO:0000313" key="2">
    <source>
        <dbReference type="Proteomes" id="UP000593571"/>
    </source>
</evidence>
<gene>
    <name evidence="1" type="ORF">HJG63_011227</name>
</gene>
<accession>A0A7J8H258</accession>
<organism evidence="1 2">
    <name type="scientific">Rousettus aegyptiacus</name>
    <name type="common">Egyptian fruit bat</name>
    <name type="synonym">Pteropus aegyptiacus</name>
    <dbReference type="NCBI Taxonomy" id="9407"/>
    <lineage>
        <taxon>Eukaryota</taxon>
        <taxon>Metazoa</taxon>
        <taxon>Chordata</taxon>
        <taxon>Craniata</taxon>
        <taxon>Vertebrata</taxon>
        <taxon>Euteleostomi</taxon>
        <taxon>Mammalia</taxon>
        <taxon>Eutheria</taxon>
        <taxon>Laurasiatheria</taxon>
        <taxon>Chiroptera</taxon>
        <taxon>Yinpterochiroptera</taxon>
        <taxon>Pteropodoidea</taxon>
        <taxon>Pteropodidae</taxon>
        <taxon>Rousettinae</taxon>
        <taxon>Rousettus</taxon>
    </lineage>
</organism>
<dbReference type="AlphaFoldDB" id="A0A7J8H258"/>